<keyword evidence="3" id="KW-1185">Reference proteome</keyword>
<sequence>MNKKKKILFISGGVLTTGAIVTTVLLIRRRNRKQSALKAGKTAKRQGLLPPGGSNIFTTNSNQLPSNFKNWNGGNNYLSNAPRGIRNNNPGNLIYTKIKWNGKLPKEQNKDRRFEMFISPEYGVRAMIKDLKHDIEKGKNTVPALIKEYAPKFENNTAAYINTVCQDLKVNKTAKLLPTKNTLRLLVLSIARVENGGNYVSTELFDKAYSMI</sequence>
<organism evidence="2 3">
    <name type="scientific">Plebeiibacterium marinum</name>
    <dbReference type="NCBI Taxonomy" id="2992111"/>
    <lineage>
        <taxon>Bacteria</taxon>
        <taxon>Pseudomonadati</taxon>
        <taxon>Bacteroidota</taxon>
        <taxon>Bacteroidia</taxon>
        <taxon>Marinilabiliales</taxon>
        <taxon>Marinilabiliaceae</taxon>
        <taxon>Plebeiibacterium</taxon>
    </lineage>
</organism>
<accession>A0AAE3MGR5</accession>
<dbReference type="EMBL" id="JAPDPI010000043">
    <property type="protein sequence ID" value="MCW3807306.1"/>
    <property type="molecule type" value="Genomic_DNA"/>
</dbReference>
<evidence type="ECO:0000313" key="3">
    <source>
        <dbReference type="Proteomes" id="UP001207408"/>
    </source>
</evidence>
<feature type="transmembrane region" description="Helical" evidence="1">
    <location>
        <begin position="6"/>
        <end position="27"/>
    </location>
</feature>
<keyword evidence="1" id="KW-0812">Transmembrane</keyword>
<dbReference type="AlphaFoldDB" id="A0AAE3MGR5"/>
<gene>
    <name evidence="2" type="ORF">OM074_16840</name>
</gene>
<dbReference type="Proteomes" id="UP001207408">
    <property type="component" value="Unassembled WGS sequence"/>
</dbReference>
<comment type="caution">
    <text evidence="2">The sequence shown here is derived from an EMBL/GenBank/DDBJ whole genome shotgun (WGS) entry which is preliminary data.</text>
</comment>
<keyword evidence="1" id="KW-1133">Transmembrane helix</keyword>
<reference evidence="2" key="1">
    <citation type="submission" date="2022-10" db="EMBL/GenBank/DDBJ databases">
        <authorList>
            <person name="Yu W.X."/>
        </authorList>
    </citation>
    <scope>NUCLEOTIDE SEQUENCE</scope>
    <source>
        <strain evidence="2">D04</strain>
    </source>
</reference>
<evidence type="ECO:0000256" key="1">
    <source>
        <dbReference type="SAM" id="Phobius"/>
    </source>
</evidence>
<name>A0AAE3MGR5_9BACT</name>
<dbReference type="RefSeq" id="WP_301201584.1">
    <property type="nucleotide sequence ID" value="NZ_JAPDPI010000043.1"/>
</dbReference>
<keyword evidence="1" id="KW-0472">Membrane</keyword>
<proteinExistence type="predicted"/>
<protein>
    <submittedName>
        <fullName evidence="2">Uncharacterized protein</fullName>
    </submittedName>
</protein>
<evidence type="ECO:0000313" key="2">
    <source>
        <dbReference type="EMBL" id="MCW3807306.1"/>
    </source>
</evidence>